<evidence type="ECO:0000313" key="9">
    <source>
        <dbReference type="EMBL" id="GFS36257.1"/>
    </source>
</evidence>
<comment type="similarity">
    <text evidence="1 7">Belongs to the eukaryotic initiation factor 4E family.</text>
</comment>
<dbReference type="InterPro" id="IPR018497">
    <property type="entry name" value="Peptidase_M13_C"/>
</dbReference>
<dbReference type="PANTHER" id="PTHR11960:SF8">
    <property type="entry name" value="EUKARYOTIC TRANSLATION INITIATION FACTOR 4E1-RELATED"/>
    <property type="match status" value="1"/>
</dbReference>
<dbReference type="GO" id="GO:0006417">
    <property type="term" value="P:regulation of translation"/>
    <property type="evidence" value="ECO:0007669"/>
    <property type="project" value="UniProtKB-KW"/>
</dbReference>
<evidence type="ECO:0000313" key="10">
    <source>
        <dbReference type="Proteomes" id="UP000886998"/>
    </source>
</evidence>
<comment type="caution">
    <text evidence="9">The sequence shown here is derived from an EMBL/GenBank/DDBJ whole genome shotgun (WGS) entry which is preliminary data.</text>
</comment>
<dbReference type="Proteomes" id="UP000886998">
    <property type="component" value="Unassembled WGS sequence"/>
</dbReference>
<dbReference type="SUPFAM" id="SSF55486">
    <property type="entry name" value="Metalloproteases ('zincins'), catalytic domain"/>
    <property type="match status" value="1"/>
</dbReference>
<dbReference type="InterPro" id="IPR024079">
    <property type="entry name" value="MetalloPept_cat_dom_sf"/>
</dbReference>
<keyword evidence="5 7" id="KW-0648">Protein biosynthesis</keyword>
<dbReference type="InterPro" id="IPR001040">
    <property type="entry name" value="TIF_eIF_4E"/>
</dbReference>
<evidence type="ECO:0000256" key="1">
    <source>
        <dbReference type="ARBA" id="ARBA00009860"/>
    </source>
</evidence>
<dbReference type="Gene3D" id="3.30.760.10">
    <property type="entry name" value="RNA Cap, Translation Initiation Factor Eif4e"/>
    <property type="match status" value="1"/>
</dbReference>
<keyword evidence="4 7" id="KW-0694">RNA-binding</keyword>
<dbReference type="Pfam" id="PF01652">
    <property type="entry name" value="IF4E"/>
    <property type="match status" value="1"/>
</dbReference>
<dbReference type="InterPro" id="IPR019770">
    <property type="entry name" value="TIF_eIF_4E_CS"/>
</dbReference>
<organism evidence="9 10">
    <name type="scientific">Trichonephila inaurata madagascariensis</name>
    <dbReference type="NCBI Taxonomy" id="2747483"/>
    <lineage>
        <taxon>Eukaryota</taxon>
        <taxon>Metazoa</taxon>
        <taxon>Ecdysozoa</taxon>
        <taxon>Arthropoda</taxon>
        <taxon>Chelicerata</taxon>
        <taxon>Arachnida</taxon>
        <taxon>Araneae</taxon>
        <taxon>Araneomorphae</taxon>
        <taxon>Entelegynae</taxon>
        <taxon>Araneoidea</taxon>
        <taxon>Nephilidae</taxon>
        <taxon>Trichonephila</taxon>
        <taxon>Trichonephila inaurata</taxon>
    </lineage>
</organism>
<dbReference type="AlphaFoldDB" id="A0A8X6I935"/>
<reference evidence="9" key="1">
    <citation type="submission" date="2020-08" db="EMBL/GenBank/DDBJ databases">
        <title>Multicomponent nature underlies the extraordinary mechanical properties of spider dragline silk.</title>
        <authorList>
            <person name="Kono N."/>
            <person name="Nakamura H."/>
            <person name="Mori M."/>
            <person name="Yoshida Y."/>
            <person name="Ohtoshi R."/>
            <person name="Malay A.D."/>
            <person name="Moran D.A.P."/>
            <person name="Tomita M."/>
            <person name="Numata K."/>
            <person name="Arakawa K."/>
        </authorList>
    </citation>
    <scope>NUCLEOTIDE SEQUENCE</scope>
</reference>
<evidence type="ECO:0000256" key="5">
    <source>
        <dbReference type="ARBA" id="ARBA00022917"/>
    </source>
</evidence>
<dbReference type="GO" id="GO:0006508">
    <property type="term" value="P:proteolysis"/>
    <property type="evidence" value="ECO:0007669"/>
    <property type="project" value="InterPro"/>
</dbReference>
<evidence type="ECO:0000256" key="4">
    <source>
        <dbReference type="ARBA" id="ARBA00022884"/>
    </source>
</evidence>
<accession>A0A8X6I935</accession>
<dbReference type="Pfam" id="PF01431">
    <property type="entry name" value="Peptidase_M13"/>
    <property type="match status" value="1"/>
</dbReference>
<name>A0A8X6I935_9ARAC</name>
<evidence type="ECO:0000256" key="7">
    <source>
        <dbReference type="RuleBase" id="RU004374"/>
    </source>
</evidence>
<protein>
    <recommendedName>
        <fullName evidence="6">eIF-4F 25 kDa subunit</fullName>
    </recommendedName>
</protein>
<keyword evidence="3" id="KW-0810">Translation regulation</keyword>
<keyword evidence="10" id="KW-1185">Reference proteome</keyword>
<dbReference type="GO" id="GO:0004222">
    <property type="term" value="F:metalloendopeptidase activity"/>
    <property type="evidence" value="ECO:0007669"/>
    <property type="project" value="InterPro"/>
</dbReference>
<dbReference type="GO" id="GO:0000340">
    <property type="term" value="F:RNA 7-methylguanosine cap binding"/>
    <property type="evidence" value="ECO:0007669"/>
    <property type="project" value="TreeGrafter"/>
</dbReference>
<dbReference type="EMBL" id="BMAV01024807">
    <property type="protein sequence ID" value="GFS36257.1"/>
    <property type="molecule type" value="Genomic_DNA"/>
</dbReference>
<keyword evidence="2 7" id="KW-0396">Initiation factor</keyword>
<dbReference type="OrthoDB" id="590761at2759"/>
<dbReference type="PROSITE" id="PS51885">
    <property type="entry name" value="NEPRILYSIN"/>
    <property type="match status" value="1"/>
</dbReference>
<dbReference type="InterPro" id="IPR023398">
    <property type="entry name" value="TIF_eIF4e-like"/>
</dbReference>
<evidence type="ECO:0000256" key="6">
    <source>
        <dbReference type="ARBA" id="ARBA00032656"/>
    </source>
</evidence>
<dbReference type="InterPro" id="IPR000718">
    <property type="entry name" value="Peptidase_M13"/>
</dbReference>
<dbReference type="GO" id="GO:0016281">
    <property type="term" value="C:eukaryotic translation initiation factor 4F complex"/>
    <property type="evidence" value="ECO:0007669"/>
    <property type="project" value="TreeGrafter"/>
</dbReference>
<evidence type="ECO:0000259" key="8">
    <source>
        <dbReference type="Pfam" id="PF01431"/>
    </source>
</evidence>
<feature type="domain" description="Peptidase M13 C-terminal" evidence="8">
    <location>
        <begin position="31"/>
        <end position="92"/>
    </location>
</feature>
<proteinExistence type="inferred from homology"/>
<evidence type="ECO:0000256" key="2">
    <source>
        <dbReference type="ARBA" id="ARBA00022540"/>
    </source>
</evidence>
<sequence>MDFYSMTQKARASQCNGNLQNPQDPKKACMSESNFKVNGNQTLDDNICDNSGLKQAYRAYKNYVSKNGEEPSLPGISYSNLQVFFLQYAQKVSTLILLEMSVEGKKLQENSAETNISSDMIMKHPLQNVWSLWFYKNDRSKSWEENLTEIAAFDTVEDFWALYNHIEIVGKLPPGCDYALFKEGIKPMWEDERNKNGGRWLINLQKYHRNPDLNTCWLEILLCMIGEAFDDYGGDVCGAVVQVRGKIDRLALWTSDVDNKEAIMKIGEILKERLHLHPRNGMIAYEPHAK</sequence>
<dbReference type="PANTHER" id="PTHR11960">
    <property type="entry name" value="EUKARYOTIC TRANSLATION INITIATION FACTOR 4E RELATED"/>
    <property type="match status" value="1"/>
</dbReference>
<dbReference type="PROSITE" id="PS00813">
    <property type="entry name" value="IF4E"/>
    <property type="match status" value="1"/>
</dbReference>
<evidence type="ECO:0000256" key="3">
    <source>
        <dbReference type="ARBA" id="ARBA00022845"/>
    </source>
</evidence>
<dbReference type="GO" id="GO:0003743">
    <property type="term" value="F:translation initiation factor activity"/>
    <property type="evidence" value="ECO:0007669"/>
    <property type="project" value="UniProtKB-KW"/>
</dbReference>
<dbReference type="Gene3D" id="3.40.390.10">
    <property type="entry name" value="Collagenase (Catalytic Domain)"/>
    <property type="match status" value="1"/>
</dbReference>
<gene>
    <name evidence="9" type="primary">EIF4E</name>
    <name evidence="9" type="ORF">TNIN_207491</name>
</gene>
<dbReference type="SUPFAM" id="SSF55418">
    <property type="entry name" value="eIF4e-like"/>
    <property type="match status" value="1"/>
</dbReference>